<evidence type="ECO:0000313" key="3">
    <source>
        <dbReference type="Proteomes" id="UP001054252"/>
    </source>
</evidence>
<reference evidence="2 3" key="1">
    <citation type="journal article" date="2021" name="Commun. Biol.">
        <title>The genome of Shorea leprosula (Dipterocarpaceae) highlights the ecological relevance of drought in aseasonal tropical rainforests.</title>
        <authorList>
            <person name="Ng K.K.S."/>
            <person name="Kobayashi M.J."/>
            <person name="Fawcett J.A."/>
            <person name="Hatakeyama M."/>
            <person name="Paape T."/>
            <person name="Ng C.H."/>
            <person name="Ang C.C."/>
            <person name="Tnah L.H."/>
            <person name="Lee C.T."/>
            <person name="Nishiyama T."/>
            <person name="Sese J."/>
            <person name="O'Brien M.J."/>
            <person name="Copetti D."/>
            <person name="Mohd Noor M.I."/>
            <person name="Ong R.C."/>
            <person name="Putra M."/>
            <person name="Sireger I.Z."/>
            <person name="Indrioko S."/>
            <person name="Kosugi Y."/>
            <person name="Izuno A."/>
            <person name="Isagi Y."/>
            <person name="Lee S.L."/>
            <person name="Shimizu K.K."/>
        </authorList>
    </citation>
    <scope>NUCLEOTIDE SEQUENCE [LARGE SCALE GENOMIC DNA]</scope>
    <source>
        <strain evidence="2">214</strain>
    </source>
</reference>
<protein>
    <submittedName>
        <fullName evidence="2">Uncharacterized protein</fullName>
    </submittedName>
</protein>
<accession>A0AAV5KSA1</accession>
<evidence type="ECO:0000313" key="2">
    <source>
        <dbReference type="EMBL" id="GKV27380.1"/>
    </source>
</evidence>
<keyword evidence="3" id="KW-1185">Reference proteome</keyword>
<gene>
    <name evidence="2" type="ORF">SLEP1_g36554</name>
</gene>
<dbReference type="EMBL" id="BPVZ01000075">
    <property type="protein sequence ID" value="GKV27380.1"/>
    <property type="molecule type" value="Genomic_DNA"/>
</dbReference>
<feature type="region of interest" description="Disordered" evidence="1">
    <location>
        <begin position="111"/>
        <end position="138"/>
    </location>
</feature>
<organism evidence="2 3">
    <name type="scientific">Rubroshorea leprosula</name>
    <dbReference type="NCBI Taxonomy" id="152421"/>
    <lineage>
        <taxon>Eukaryota</taxon>
        <taxon>Viridiplantae</taxon>
        <taxon>Streptophyta</taxon>
        <taxon>Embryophyta</taxon>
        <taxon>Tracheophyta</taxon>
        <taxon>Spermatophyta</taxon>
        <taxon>Magnoliopsida</taxon>
        <taxon>eudicotyledons</taxon>
        <taxon>Gunneridae</taxon>
        <taxon>Pentapetalae</taxon>
        <taxon>rosids</taxon>
        <taxon>malvids</taxon>
        <taxon>Malvales</taxon>
        <taxon>Dipterocarpaceae</taxon>
        <taxon>Rubroshorea</taxon>
    </lineage>
</organism>
<proteinExistence type="predicted"/>
<name>A0AAV5KSA1_9ROSI</name>
<comment type="caution">
    <text evidence="2">The sequence shown here is derived from an EMBL/GenBank/DDBJ whole genome shotgun (WGS) entry which is preliminary data.</text>
</comment>
<dbReference type="Proteomes" id="UP001054252">
    <property type="component" value="Unassembled WGS sequence"/>
</dbReference>
<sequence>MENAYFFEFYEGKGLGLKSSSEGVLPKGKCIGHLLWMGKTSDSQPQTPSLHPDALFAFTSITVIPLRRTSVTHSLLLAFTRRASHLHLLSIPRPLLLSSEVYRTKETIQREESAVETKNKKEGKESSRGHNHERNIRLNRSYLLEPESRNTEEGCEEAAQKTEKENLQIKKRCSTTRSYGKLSGTNTVVTWPKSILGFSVGILIM</sequence>
<dbReference type="AlphaFoldDB" id="A0AAV5KSA1"/>
<feature type="compositionally biased region" description="Basic and acidic residues" evidence="1">
    <location>
        <begin position="111"/>
        <end position="136"/>
    </location>
</feature>
<evidence type="ECO:0000256" key="1">
    <source>
        <dbReference type="SAM" id="MobiDB-lite"/>
    </source>
</evidence>